<dbReference type="GO" id="GO:0004672">
    <property type="term" value="F:protein kinase activity"/>
    <property type="evidence" value="ECO:0007669"/>
    <property type="project" value="InterPro"/>
</dbReference>
<dbReference type="InterPro" id="IPR011009">
    <property type="entry name" value="Kinase-like_dom_sf"/>
</dbReference>
<comment type="caution">
    <text evidence="2">The sequence shown here is derived from an EMBL/GenBank/DDBJ whole genome shotgun (WGS) entry which is preliminary data.</text>
</comment>
<dbReference type="AlphaFoldDB" id="A0A9N9DZH8"/>
<dbReference type="Proteomes" id="UP000789572">
    <property type="component" value="Unassembled WGS sequence"/>
</dbReference>
<protein>
    <submittedName>
        <fullName evidence="2">4821_t:CDS:1</fullName>
    </submittedName>
</protein>
<dbReference type="GO" id="GO:0005524">
    <property type="term" value="F:ATP binding"/>
    <property type="evidence" value="ECO:0007669"/>
    <property type="project" value="InterPro"/>
</dbReference>
<feature type="non-terminal residue" evidence="2">
    <location>
        <position position="83"/>
    </location>
</feature>
<dbReference type="Gene3D" id="1.10.510.10">
    <property type="entry name" value="Transferase(Phosphotransferase) domain 1"/>
    <property type="match status" value="1"/>
</dbReference>
<evidence type="ECO:0000313" key="2">
    <source>
        <dbReference type="EMBL" id="CAG8659022.1"/>
    </source>
</evidence>
<name>A0A9N9DZH8_9GLOM</name>
<proteinExistence type="predicted"/>
<dbReference type="SUPFAM" id="SSF56112">
    <property type="entry name" value="Protein kinase-like (PK-like)"/>
    <property type="match status" value="1"/>
</dbReference>
<keyword evidence="3" id="KW-1185">Reference proteome</keyword>
<dbReference type="OrthoDB" id="2448781at2759"/>
<accession>A0A9N9DZH8</accession>
<gene>
    <name evidence="2" type="ORF">POCULU_LOCUS10359</name>
</gene>
<organism evidence="2 3">
    <name type="scientific">Paraglomus occultum</name>
    <dbReference type="NCBI Taxonomy" id="144539"/>
    <lineage>
        <taxon>Eukaryota</taxon>
        <taxon>Fungi</taxon>
        <taxon>Fungi incertae sedis</taxon>
        <taxon>Mucoromycota</taxon>
        <taxon>Glomeromycotina</taxon>
        <taxon>Glomeromycetes</taxon>
        <taxon>Paraglomerales</taxon>
        <taxon>Paraglomeraceae</taxon>
        <taxon>Paraglomus</taxon>
    </lineage>
</organism>
<evidence type="ECO:0000259" key="1">
    <source>
        <dbReference type="PROSITE" id="PS50011"/>
    </source>
</evidence>
<dbReference type="InterPro" id="IPR000719">
    <property type="entry name" value="Prot_kinase_dom"/>
</dbReference>
<reference evidence="2" key="1">
    <citation type="submission" date="2021-06" db="EMBL/GenBank/DDBJ databases">
        <authorList>
            <person name="Kallberg Y."/>
            <person name="Tangrot J."/>
            <person name="Rosling A."/>
        </authorList>
    </citation>
    <scope>NUCLEOTIDE SEQUENCE</scope>
    <source>
        <strain evidence="2">IA702</strain>
    </source>
</reference>
<evidence type="ECO:0000313" key="3">
    <source>
        <dbReference type="Proteomes" id="UP000789572"/>
    </source>
</evidence>
<dbReference type="EMBL" id="CAJVPJ010005153">
    <property type="protein sequence ID" value="CAG8659022.1"/>
    <property type="molecule type" value="Genomic_DNA"/>
</dbReference>
<sequence length="83" mass="9630">NISFPSVEVFRRRVEEVVNTFHEQNFVHGDLRDTNLFVQKNGEGKFMLIDFDWSGTAGEDHDLDMLEIMFGRSEQPESQPPSQ</sequence>
<dbReference type="Pfam" id="PF03109">
    <property type="entry name" value="ABC1"/>
    <property type="match status" value="1"/>
</dbReference>
<feature type="domain" description="Protein kinase" evidence="1">
    <location>
        <begin position="1"/>
        <end position="83"/>
    </location>
</feature>
<dbReference type="InterPro" id="IPR004147">
    <property type="entry name" value="ABC1_dom"/>
</dbReference>
<dbReference type="PROSITE" id="PS50011">
    <property type="entry name" value="PROTEIN_KINASE_DOM"/>
    <property type="match status" value="1"/>
</dbReference>